<accession>A0AAJ7W517</accession>
<protein>
    <submittedName>
        <fullName evidence="3">Uncharacterized protein LOC107271750</fullName>
    </submittedName>
</protein>
<dbReference type="RefSeq" id="XP_024944779.1">
    <property type="nucleotide sequence ID" value="XM_025089011.1"/>
</dbReference>
<evidence type="ECO:0000259" key="1">
    <source>
        <dbReference type="Pfam" id="PF14846"/>
    </source>
</evidence>
<reference evidence="3" key="1">
    <citation type="submission" date="2025-08" db="UniProtKB">
        <authorList>
            <consortium name="RefSeq"/>
        </authorList>
    </citation>
    <scope>IDENTIFICATION</scope>
</reference>
<proteinExistence type="predicted"/>
<evidence type="ECO:0000313" key="2">
    <source>
        <dbReference type="Proteomes" id="UP000694920"/>
    </source>
</evidence>
<feature type="domain" description="DUF4485" evidence="1">
    <location>
        <begin position="8"/>
        <end position="80"/>
    </location>
</feature>
<organism evidence="2 3">
    <name type="scientific">Cephus cinctus</name>
    <name type="common">Wheat stem sawfly</name>
    <dbReference type="NCBI Taxonomy" id="211228"/>
    <lineage>
        <taxon>Eukaryota</taxon>
        <taxon>Metazoa</taxon>
        <taxon>Ecdysozoa</taxon>
        <taxon>Arthropoda</taxon>
        <taxon>Hexapoda</taxon>
        <taxon>Insecta</taxon>
        <taxon>Pterygota</taxon>
        <taxon>Neoptera</taxon>
        <taxon>Endopterygota</taxon>
        <taxon>Hymenoptera</taxon>
        <taxon>Cephoidea</taxon>
        <taxon>Cephidae</taxon>
        <taxon>Cephus</taxon>
    </lineage>
</organism>
<dbReference type="KEGG" id="ccin:107271750"/>
<sequence length="154" mass="17146">MDDEKASLNYDCNYNLFLAKRLIRDIVRVQDRQNAVKWLRFLMASNKTVSEMQLRNDFMYYLVLNLQEGSLRPPFNSPPPISAGLTDIAGLIPSKIDNTETADDVTSTLDAPTSEKPMVMSKSPDGGAFLAVQPVPHQGSFCYLAITTKKDGNN</sequence>
<dbReference type="InterPro" id="IPR027831">
    <property type="entry name" value="DUF4485"/>
</dbReference>
<evidence type="ECO:0000313" key="3">
    <source>
        <dbReference type="RefSeq" id="XP_024944779.1"/>
    </source>
</evidence>
<name>A0AAJ7W517_CEPCN</name>
<dbReference type="GeneID" id="107271750"/>
<dbReference type="AlphaFoldDB" id="A0AAJ7W517"/>
<keyword evidence="2" id="KW-1185">Reference proteome</keyword>
<dbReference type="Pfam" id="PF14846">
    <property type="entry name" value="DUF4485"/>
    <property type="match status" value="1"/>
</dbReference>
<gene>
    <name evidence="3" type="primary">LOC107271750</name>
</gene>
<dbReference type="Proteomes" id="UP000694920">
    <property type="component" value="Unplaced"/>
</dbReference>